<dbReference type="PaxDb" id="353153-Q4CQW8"/>
<accession>Q4CQW8</accession>
<dbReference type="SUPFAM" id="SSF57850">
    <property type="entry name" value="RING/U-box"/>
    <property type="match status" value="1"/>
</dbReference>
<name>Q4CQW8_TRYCC</name>
<dbReference type="GO" id="GO:1990112">
    <property type="term" value="C:RQC complex"/>
    <property type="evidence" value="ECO:0007669"/>
    <property type="project" value="UniProtKB-UniRule"/>
</dbReference>
<dbReference type="eggNOG" id="KOG0803">
    <property type="taxonomic scope" value="Eukaryota"/>
</dbReference>
<comment type="similarity">
    <text evidence="1 4">Belongs to the LTN1 family.</text>
</comment>
<dbReference type="GO" id="GO:0005829">
    <property type="term" value="C:cytosol"/>
    <property type="evidence" value="ECO:0007669"/>
    <property type="project" value="UniProtKB-UniRule"/>
</dbReference>
<dbReference type="AlphaFoldDB" id="Q4CQW8"/>
<dbReference type="OMA" id="GSMELIM"/>
<comment type="function">
    <text evidence="4">E3 ubiquitin-protein ligase. Component of the ribosome quality control complex (RQC), a ribosome-associated complex that mediates ubiquitination and extraction of incompletely synthesized nascent chains for proteasomal degradation.</text>
</comment>
<dbReference type="InterPro" id="IPR013083">
    <property type="entry name" value="Znf_RING/FYVE/PHD"/>
</dbReference>
<dbReference type="GO" id="GO:0072344">
    <property type="term" value="P:rescue of stalled ribosome"/>
    <property type="evidence" value="ECO:0007669"/>
    <property type="project" value="UniProtKB-UniRule"/>
</dbReference>
<dbReference type="EMBL" id="AAHK01002377">
    <property type="protein sequence ID" value="EAN82667.1"/>
    <property type="molecule type" value="Genomic_DNA"/>
</dbReference>
<dbReference type="GO" id="GO:1990116">
    <property type="term" value="P:ribosome-associated ubiquitin-dependent protein catabolic process"/>
    <property type="evidence" value="ECO:0007669"/>
    <property type="project" value="UniProtKB-UniRule"/>
</dbReference>
<dbReference type="Pfam" id="PF23009">
    <property type="entry name" value="UBC_like"/>
    <property type="match status" value="1"/>
</dbReference>
<evidence type="ECO:0000256" key="1">
    <source>
        <dbReference type="ARBA" id="ARBA00007997"/>
    </source>
</evidence>
<evidence type="ECO:0000259" key="5">
    <source>
        <dbReference type="PROSITE" id="PS50089"/>
    </source>
</evidence>
<evidence type="ECO:0000256" key="3">
    <source>
        <dbReference type="PROSITE-ProRule" id="PRU00175"/>
    </source>
</evidence>
<dbReference type="PROSITE" id="PS50089">
    <property type="entry name" value="ZF_RING_2"/>
    <property type="match status" value="1"/>
</dbReference>
<dbReference type="InterPro" id="IPR001841">
    <property type="entry name" value="Znf_RING"/>
</dbReference>
<organism evidence="6 7">
    <name type="scientific">Trypanosoma cruzi (strain CL Brener)</name>
    <dbReference type="NCBI Taxonomy" id="353153"/>
    <lineage>
        <taxon>Eukaryota</taxon>
        <taxon>Discoba</taxon>
        <taxon>Euglenozoa</taxon>
        <taxon>Kinetoplastea</taxon>
        <taxon>Metakinetoplastina</taxon>
        <taxon>Trypanosomatida</taxon>
        <taxon>Trypanosomatidae</taxon>
        <taxon>Trypanosoma</taxon>
        <taxon>Schizotrypanum</taxon>
    </lineage>
</organism>
<dbReference type="InterPro" id="IPR054478">
    <property type="entry name" value="LTN1_UBC"/>
</dbReference>
<comment type="caution">
    <text evidence="6">The sequence shown here is derived from an EMBL/GenBank/DDBJ whole genome shotgun (WGS) entry which is preliminary data.</text>
</comment>
<dbReference type="PANTHER" id="PTHR12389">
    <property type="entry name" value="ZINC FINGER PROTEIN 294"/>
    <property type="match status" value="1"/>
</dbReference>
<dbReference type="InterPro" id="IPR039795">
    <property type="entry name" value="LTN1/Rkr1"/>
</dbReference>
<dbReference type="Gene3D" id="3.30.40.10">
    <property type="entry name" value="Zinc/RING finger domain, C3HC4 (zinc finger)"/>
    <property type="match status" value="1"/>
</dbReference>
<dbReference type="UniPathway" id="UPA00143"/>
<keyword evidence="7" id="KW-1185">Reference proteome</keyword>
<dbReference type="InParanoid" id="Q4CQW8"/>
<keyword evidence="4" id="KW-0808">Transferase</keyword>
<dbReference type="GO" id="GO:0016567">
    <property type="term" value="P:protein ubiquitination"/>
    <property type="evidence" value="ECO:0007669"/>
    <property type="project" value="UniProtKB-UniPathway"/>
</dbReference>
<sequence length="252" mass="27750">TYLCSTPKGGGETPWIETVALTRPNSASPMKELAKGAAACFALLLQSSMLSVVKSWLETIERKLQDLFYAVVERHISPLLIQESLLTVLGRSPSGESTFDVNENYNIAVSIPKKLITLKYTMEEASVMVKIEIPSAFPLKPPAVTFESGKGCGVSTDKWRSWMLKMTVLLFGGSANVWECVTLFGRNMDAHFSGQEPCPICFAVVSAVDHRLPDMRCAVCRNAALHSYCLYSWWANSGQTVCPLCRSPWVSS</sequence>
<dbReference type="GO" id="GO:0043023">
    <property type="term" value="F:ribosomal large subunit binding"/>
    <property type="evidence" value="ECO:0007669"/>
    <property type="project" value="TreeGrafter"/>
</dbReference>
<comment type="catalytic activity">
    <reaction evidence="4">
        <text>S-ubiquitinyl-[E2 ubiquitin-conjugating enzyme]-L-cysteine + [acceptor protein]-L-lysine = [E2 ubiquitin-conjugating enzyme]-L-cysteine + N(6)-ubiquitinyl-[acceptor protein]-L-lysine.</text>
        <dbReference type="EC" id="2.3.2.27"/>
    </reaction>
</comment>
<evidence type="ECO:0000313" key="6">
    <source>
        <dbReference type="EMBL" id="EAN82667.1"/>
    </source>
</evidence>
<gene>
    <name evidence="6" type="ORF">Tc00.1047053509879.10</name>
</gene>
<feature type="non-terminal residue" evidence="6">
    <location>
        <position position="1"/>
    </location>
</feature>
<evidence type="ECO:0000313" key="7">
    <source>
        <dbReference type="Proteomes" id="UP000002296"/>
    </source>
</evidence>
<proteinExistence type="inferred from homology"/>
<dbReference type="EC" id="2.3.2.27" evidence="4"/>
<dbReference type="PANTHER" id="PTHR12389:SF0">
    <property type="entry name" value="E3 UBIQUITIN-PROTEIN LIGASE LISTERIN"/>
    <property type="match status" value="1"/>
</dbReference>
<keyword evidence="4" id="KW-0479">Metal-binding</keyword>
<keyword evidence="4" id="KW-0833">Ubl conjugation pathway</keyword>
<dbReference type="GO" id="GO:0008270">
    <property type="term" value="F:zinc ion binding"/>
    <property type="evidence" value="ECO:0007669"/>
    <property type="project" value="UniProtKB-KW"/>
</dbReference>
<reference evidence="6 7" key="1">
    <citation type="journal article" date="2005" name="Science">
        <title>The genome sequence of Trypanosoma cruzi, etiologic agent of Chagas disease.</title>
        <authorList>
            <person name="El-Sayed N.M."/>
            <person name="Myler P.J."/>
            <person name="Bartholomeu D.C."/>
            <person name="Nilsson D."/>
            <person name="Aggarwal G."/>
            <person name="Tran A.N."/>
            <person name="Ghedin E."/>
            <person name="Worthey E.A."/>
            <person name="Delcher A.L."/>
            <person name="Blandin G."/>
            <person name="Westenberger S.J."/>
            <person name="Caler E."/>
            <person name="Cerqueira G.C."/>
            <person name="Branche C."/>
            <person name="Haas B."/>
            <person name="Anupama A."/>
            <person name="Arner E."/>
            <person name="Aslund L."/>
            <person name="Attipoe P."/>
            <person name="Bontempi E."/>
            <person name="Bringaud F."/>
            <person name="Burton P."/>
            <person name="Cadag E."/>
            <person name="Campbell D.A."/>
            <person name="Carrington M."/>
            <person name="Crabtree J."/>
            <person name="Darban H."/>
            <person name="da Silveira J.F."/>
            <person name="de Jong P."/>
            <person name="Edwards K."/>
            <person name="Englund P.T."/>
            <person name="Fazelina G."/>
            <person name="Feldblyum T."/>
            <person name="Ferella M."/>
            <person name="Frasch A.C."/>
            <person name="Gull K."/>
            <person name="Horn D."/>
            <person name="Hou L."/>
            <person name="Huang Y."/>
            <person name="Kindlund E."/>
            <person name="Klingbeil M."/>
            <person name="Kluge S."/>
            <person name="Koo H."/>
            <person name="Lacerda D."/>
            <person name="Levin M.J."/>
            <person name="Lorenzi H."/>
            <person name="Louie T."/>
            <person name="Machado C.R."/>
            <person name="McCulloch R."/>
            <person name="McKenna A."/>
            <person name="Mizuno Y."/>
            <person name="Mottram J.C."/>
            <person name="Nelson S."/>
            <person name="Ochaya S."/>
            <person name="Osoegawa K."/>
            <person name="Pai G."/>
            <person name="Parsons M."/>
            <person name="Pentony M."/>
            <person name="Pettersson U."/>
            <person name="Pop M."/>
            <person name="Ramirez J.L."/>
            <person name="Rinta J."/>
            <person name="Robertson L."/>
            <person name="Salzberg S.L."/>
            <person name="Sanchez D.O."/>
            <person name="Seyler A."/>
            <person name="Sharma R."/>
            <person name="Shetty J."/>
            <person name="Simpson A.J."/>
            <person name="Sisk E."/>
            <person name="Tammi M.T."/>
            <person name="Tarleton R."/>
            <person name="Teixeira S."/>
            <person name="Van Aken S."/>
            <person name="Vogt C."/>
            <person name="Ward P.N."/>
            <person name="Wickstead B."/>
            <person name="Wortman J."/>
            <person name="White O."/>
            <person name="Fraser C.M."/>
            <person name="Stuart K.D."/>
            <person name="Andersson B."/>
        </authorList>
    </citation>
    <scope>NUCLEOTIDE SEQUENCE [LARGE SCALE GENOMIC DNA]</scope>
    <source>
        <strain evidence="6 7">CL Brener</strain>
    </source>
</reference>
<feature type="domain" description="RING-type" evidence="5">
    <location>
        <begin position="198"/>
        <end position="246"/>
    </location>
</feature>
<dbReference type="RefSeq" id="XP_804518.1">
    <property type="nucleotide sequence ID" value="XM_799425.1"/>
</dbReference>
<comment type="pathway">
    <text evidence="4">Protein modification; protein ubiquitination.</text>
</comment>
<comment type="subunit">
    <text evidence="4">Component of the ribosome quality control complex (RQC).</text>
</comment>
<protein>
    <recommendedName>
        <fullName evidence="2 4">E3 ubiquitin-protein ligase listerin</fullName>
        <ecNumber evidence="4">2.3.2.27</ecNumber>
    </recommendedName>
    <alternativeName>
        <fullName evidence="4">RING-type E3 ubiquitin transferase listerin</fullName>
    </alternativeName>
</protein>
<dbReference type="GeneID" id="3533996"/>
<dbReference type="KEGG" id="tcr:509879.10"/>
<dbReference type="GO" id="GO:0061630">
    <property type="term" value="F:ubiquitin protein ligase activity"/>
    <property type="evidence" value="ECO:0007669"/>
    <property type="project" value="UniProtKB-UniRule"/>
</dbReference>
<dbReference type="Proteomes" id="UP000002296">
    <property type="component" value="Unassembled WGS sequence"/>
</dbReference>
<dbReference type="STRING" id="353153.Q4CQW8"/>
<evidence type="ECO:0000256" key="2">
    <source>
        <dbReference type="ARBA" id="ARBA00017157"/>
    </source>
</evidence>
<keyword evidence="3 4" id="KW-0863">Zinc-finger</keyword>
<evidence type="ECO:0000256" key="4">
    <source>
        <dbReference type="RuleBase" id="RU367090"/>
    </source>
</evidence>
<keyword evidence="4" id="KW-0862">Zinc</keyword>